<dbReference type="InterPro" id="IPR037401">
    <property type="entry name" value="SnoaL-like"/>
</dbReference>
<evidence type="ECO:0000313" key="2">
    <source>
        <dbReference type="EMBL" id="MFC5995770.1"/>
    </source>
</evidence>
<organism evidence="2 3">
    <name type="scientific">Pseudonocardia hispaniensis</name>
    <dbReference type="NCBI Taxonomy" id="904933"/>
    <lineage>
        <taxon>Bacteria</taxon>
        <taxon>Bacillati</taxon>
        <taxon>Actinomycetota</taxon>
        <taxon>Actinomycetes</taxon>
        <taxon>Pseudonocardiales</taxon>
        <taxon>Pseudonocardiaceae</taxon>
        <taxon>Pseudonocardia</taxon>
    </lineage>
</organism>
<feature type="domain" description="SnoaL-like" evidence="1">
    <location>
        <begin position="2"/>
        <end position="129"/>
    </location>
</feature>
<dbReference type="SUPFAM" id="SSF54427">
    <property type="entry name" value="NTF2-like"/>
    <property type="match status" value="1"/>
</dbReference>
<accession>A0ABW1J5I0</accession>
<dbReference type="Proteomes" id="UP001596302">
    <property type="component" value="Unassembled WGS sequence"/>
</dbReference>
<name>A0ABW1J5I0_9PSEU</name>
<comment type="caution">
    <text evidence="2">The sequence shown here is derived from an EMBL/GenBank/DDBJ whole genome shotgun (WGS) entry which is preliminary data.</text>
</comment>
<dbReference type="EMBL" id="JBHSQW010000034">
    <property type="protein sequence ID" value="MFC5995770.1"/>
    <property type="molecule type" value="Genomic_DNA"/>
</dbReference>
<keyword evidence="3" id="KW-1185">Reference proteome</keyword>
<sequence>MDDRRAIEDVLARFIYGLDRLGWALVETALTEDFRYGFKEADAARWVWFEGRAEMVRRIRPIVEAARTFQHICPNPLIELAGDAATLLVNHMAYEWQDGPADRPPQMRMLAGRWEGHLRRTSEEGWRFTGVVFDPTFLFPWADDLRAFPPRGPANGVAW</sequence>
<dbReference type="Pfam" id="PF13577">
    <property type="entry name" value="SnoaL_4"/>
    <property type="match status" value="1"/>
</dbReference>
<evidence type="ECO:0000259" key="1">
    <source>
        <dbReference type="Pfam" id="PF13577"/>
    </source>
</evidence>
<dbReference type="Gene3D" id="3.10.450.50">
    <property type="match status" value="1"/>
</dbReference>
<protein>
    <submittedName>
        <fullName evidence="2">Nuclear transport factor 2 family protein</fullName>
    </submittedName>
</protein>
<evidence type="ECO:0000313" key="3">
    <source>
        <dbReference type="Proteomes" id="UP001596302"/>
    </source>
</evidence>
<proteinExistence type="predicted"/>
<dbReference type="RefSeq" id="WP_379586038.1">
    <property type="nucleotide sequence ID" value="NZ_JBHSQW010000034.1"/>
</dbReference>
<reference evidence="3" key="1">
    <citation type="journal article" date="2019" name="Int. J. Syst. Evol. Microbiol.">
        <title>The Global Catalogue of Microorganisms (GCM) 10K type strain sequencing project: providing services to taxonomists for standard genome sequencing and annotation.</title>
        <authorList>
            <consortium name="The Broad Institute Genomics Platform"/>
            <consortium name="The Broad Institute Genome Sequencing Center for Infectious Disease"/>
            <person name="Wu L."/>
            <person name="Ma J."/>
        </authorList>
    </citation>
    <scope>NUCLEOTIDE SEQUENCE [LARGE SCALE GENOMIC DNA]</scope>
    <source>
        <strain evidence="3">CCM 8391</strain>
    </source>
</reference>
<gene>
    <name evidence="2" type="ORF">ACFQE5_16280</name>
</gene>
<dbReference type="InterPro" id="IPR032710">
    <property type="entry name" value="NTF2-like_dom_sf"/>
</dbReference>